<dbReference type="InterPro" id="IPR057695">
    <property type="entry name" value="DUF7935"/>
</dbReference>
<proteinExistence type="predicted"/>
<keyword evidence="1" id="KW-0472">Membrane</keyword>
<reference evidence="2 3" key="1">
    <citation type="submission" date="2016-10" db="EMBL/GenBank/DDBJ databases">
        <authorList>
            <person name="de Groot N.N."/>
        </authorList>
    </citation>
    <scope>NUCLEOTIDE SEQUENCE [LARGE SCALE GENOMIC DNA]</scope>
    <source>
        <strain evidence="2 3">DSM 19033</strain>
    </source>
</reference>
<keyword evidence="3" id="KW-1185">Reference proteome</keyword>
<evidence type="ECO:0000313" key="3">
    <source>
        <dbReference type="Proteomes" id="UP000198850"/>
    </source>
</evidence>
<name>A0A1H4EBS5_9SPHI</name>
<dbReference type="EMBL" id="FNRA01000005">
    <property type="protein sequence ID" value="SEA82188.1"/>
    <property type="molecule type" value="Genomic_DNA"/>
</dbReference>
<dbReference type="Proteomes" id="UP000198850">
    <property type="component" value="Unassembled WGS sequence"/>
</dbReference>
<evidence type="ECO:0000256" key="1">
    <source>
        <dbReference type="SAM" id="Phobius"/>
    </source>
</evidence>
<feature type="transmembrane region" description="Helical" evidence="1">
    <location>
        <begin position="20"/>
        <end position="39"/>
    </location>
</feature>
<protein>
    <submittedName>
        <fullName evidence="2">Uncharacterized protein</fullName>
    </submittedName>
</protein>
<evidence type="ECO:0000313" key="2">
    <source>
        <dbReference type="EMBL" id="SEA82188.1"/>
    </source>
</evidence>
<dbReference type="Pfam" id="PF25589">
    <property type="entry name" value="DUF7935"/>
    <property type="match status" value="1"/>
</dbReference>
<dbReference type="STRING" id="425514.SAMN05443550_105330"/>
<gene>
    <name evidence="2" type="ORF">SAMN05443550_105330</name>
</gene>
<keyword evidence="1" id="KW-0812">Transmembrane</keyword>
<accession>A0A1H4EBS5</accession>
<sequence>MFATNNHRMNAQFIINSLTQVLLLTAGGVGVVVISWNLLRNDFRKYMSAQPAGTVKGEDAGLLQLRLQAYERMIVFVDRLNPSNLFLRLYEQGIPAAGLQAIILNEVRSEYQHNVSQQLYINAASWDVLRKLKDDTIVMVNNAVNGLPEDASGKDLSRKVLEHMAGIAANPYELTIKLIKQDIHQLF</sequence>
<organism evidence="2 3">
    <name type="scientific">Pedobacter hartonius</name>
    <dbReference type="NCBI Taxonomy" id="425514"/>
    <lineage>
        <taxon>Bacteria</taxon>
        <taxon>Pseudomonadati</taxon>
        <taxon>Bacteroidota</taxon>
        <taxon>Sphingobacteriia</taxon>
        <taxon>Sphingobacteriales</taxon>
        <taxon>Sphingobacteriaceae</taxon>
        <taxon>Pedobacter</taxon>
    </lineage>
</organism>
<dbReference type="AlphaFoldDB" id="A0A1H4EBS5"/>
<keyword evidence="1" id="KW-1133">Transmembrane helix</keyword>